<accession>A0ABY7YPW7</accession>
<dbReference type="InterPro" id="IPR008920">
    <property type="entry name" value="TF_FadR/GntR_C"/>
</dbReference>
<protein>
    <submittedName>
        <fullName evidence="6">FCD domain-containing protein</fullName>
    </submittedName>
</protein>
<evidence type="ECO:0000256" key="3">
    <source>
        <dbReference type="ARBA" id="ARBA00023163"/>
    </source>
</evidence>
<dbReference type="EMBL" id="CP118246">
    <property type="protein sequence ID" value="WDR03084.1"/>
    <property type="molecule type" value="Genomic_DNA"/>
</dbReference>
<evidence type="ECO:0000256" key="1">
    <source>
        <dbReference type="ARBA" id="ARBA00023015"/>
    </source>
</evidence>
<evidence type="ECO:0000313" key="6">
    <source>
        <dbReference type="EMBL" id="WDR03084.1"/>
    </source>
</evidence>
<dbReference type="RefSeq" id="WP_282219486.1">
    <property type="nucleotide sequence ID" value="NZ_CP118246.1"/>
</dbReference>
<evidence type="ECO:0000256" key="2">
    <source>
        <dbReference type="ARBA" id="ARBA00023125"/>
    </source>
</evidence>
<feature type="compositionally biased region" description="Basic and acidic residues" evidence="4">
    <location>
        <begin position="1"/>
        <end position="17"/>
    </location>
</feature>
<gene>
    <name evidence="6" type="ORF">PSQ19_02455</name>
</gene>
<name>A0ABY7YPW7_9HYPH</name>
<organism evidence="6 7">
    <name type="scientific">Devosia algicola</name>
    <dbReference type="NCBI Taxonomy" id="3026418"/>
    <lineage>
        <taxon>Bacteria</taxon>
        <taxon>Pseudomonadati</taxon>
        <taxon>Pseudomonadota</taxon>
        <taxon>Alphaproteobacteria</taxon>
        <taxon>Hyphomicrobiales</taxon>
        <taxon>Devosiaceae</taxon>
        <taxon>Devosia</taxon>
    </lineage>
</organism>
<evidence type="ECO:0000259" key="5">
    <source>
        <dbReference type="Pfam" id="PF07729"/>
    </source>
</evidence>
<dbReference type="Gene3D" id="1.20.120.530">
    <property type="entry name" value="GntR ligand-binding domain-like"/>
    <property type="match status" value="1"/>
</dbReference>
<feature type="region of interest" description="Disordered" evidence="4">
    <location>
        <begin position="1"/>
        <end position="25"/>
    </location>
</feature>
<proteinExistence type="predicted"/>
<reference evidence="6 7" key="1">
    <citation type="submission" date="2023-02" db="EMBL/GenBank/DDBJ databases">
        <title>Devosia algicola sp. nov., isolated from the phycosphere of marine algae.</title>
        <authorList>
            <person name="Kim J.M."/>
            <person name="Lee J.K."/>
            <person name="Choi B.J."/>
            <person name="Bayburt H."/>
            <person name="Jeon C.O."/>
        </authorList>
    </citation>
    <scope>NUCLEOTIDE SEQUENCE [LARGE SCALE GENOMIC DNA]</scope>
    <source>
        <strain evidence="6 7">G20-9</strain>
    </source>
</reference>
<evidence type="ECO:0000256" key="4">
    <source>
        <dbReference type="SAM" id="MobiDB-lite"/>
    </source>
</evidence>
<keyword evidence="3" id="KW-0804">Transcription</keyword>
<dbReference type="Pfam" id="PF07729">
    <property type="entry name" value="FCD"/>
    <property type="match status" value="1"/>
</dbReference>
<dbReference type="Proteomes" id="UP001220530">
    <property type="component" value="Chromosome"/>
</dbReference>
<keyword evidence="2" id="KW-0238">DNA-binding</keyword>
<dbReference type="SUPFAM" id="SSF48008">
    <property type="entry name" value="GntR ligand-binding domain-like"/>
    <property type="match status" value="1"/>
</dbReference>
<dbReference type="InterPro" id="IPR011711">
    <property type="entry name" value="GntR_C"/>
</dbReference>
<evidence type="ECO:0000313" key="7">
    <source>
        <dbReference type="Proteomes" id="UP001220530"/>
    </source>
</evidence>
<feature type="domain" description="GntR C-terminal" evidence="5">
    <location>
        <begin position="3"/>
        <end position="102"/>
    </location>
</feature>
<keyword evidence="1" id="KW-0805">Transcription regulation</keyword>
<keyword evidence="7" id="KW-1185">Reference proteome</keyword>
<sequence>MAQDIQELRTRAERRDAPTSMGALHDGIEDRLHGGIVASLGNQTIRKIHKTNMDRFRLMRPQSGTLSHDHFITASVEHSAIIEAAKARDVQAARDALRQHIAASLQRSIMSDLFTV</sequence>